<dbReference type="EMBL" id="RBII01000002">
    <property type="protein sequence ID" value="RKQ69275.1"/>
    <property type="molecule type" value="Genomic_DNA"/>
</dbReference>
<feature type="transmembrane region" description="Helical" evidence="1">
    <location>
        <begin position="18"/>
        <end position="37"/>
    </location>
</feature>
<dbReference type="AlphaFoldDB" id="A0A420WEB3"/>
<evidence type="ECO:0000313" key="2">
    <source>
        <dbReference type="EMBL" id="RKQ69275.1"/>
    </source>
</evidence>
<name>A0A420WEB3_9PROT</name>
<reference evidence="2 3" key="1">
    <citation type="submission" date="2018-10" db="EMBL/GenBank/DDBJ databases">
        <title>Genomic Encyclopedia of Type Strains, Phase IV (KMG-IV): sequencing the most valuable type-strain genomes for metagenomic binning, comparative biology and taxonomic classification.</title>
        <authorList>
            <person name="Goeker M."/>
        </authorList>
    </citation>
    <scope>NUCLEOTIDE SEQUENCE [LARGE SCALE GENOMIC DNA]</scope>
    <source>
        <strain evidence="2 3">DSM 22008</strain>
    </source>
</reference>
<proteinExistence type="predicted"/>
<evidence type="ECO:0000256" key="1">
    <source>
        <dbReference type="SAM" id="Phobius"/>
    </source>
</evidence>
<dbReference type="InParanoid" id="A0A420WEB3"/>
<keyword evidence="1" id="KW-1133">Transmembrane helix</keyword>
<gene>
    <name evidence="2" type="ORF">DES40_2074</name>
</gene>
<keyword evidence="3" id="KW-1185">Reference proteome</keyword>
<protein>
    <submittedName>
        <fullName evidence="2">Uncharacterized protein</fullName>
    </submittedName>
</protein>
<accession>A0A420WEB3</accession>
<evidence type="ECO:0000313" key="3">
    <source>
        <dbReference type="Proteomes" id="UP000282211"/>
    </source>
</evidence>
<organism evidence="2 3">
    <name type="scientific">Litorimonas taeanensis</name>
    <dbReference type="NCBI Taxonomy" id="568099"/>
    <lineage>
        <taxon>Bacteria</taxon>
        <taxon>Pseudomonadati</taxon>
        <taxon>Pseudomonadota</taxon>
        <taxon>Alphaproteobacteria</taxon>
        <taxon>Maricaulales</taxon>
        <taxon>Robiginitomaculaceae</taxon>
    </lineage>
</organism>
<dbReference type="Proteomes" id="UP000282211">
    <property type="component" value="Unassembled WGS sequence"/>
</dbReference>
<keyword evidence="1" id="KW-0812">Transmembrane</keyword>
<sequence>MFVSGLAIGAHMIGVPHVWIGVGALIIVGLGMFSGAAKTRQKDVHSK</sequence>
<keyword evidence="1" id="KW-0472">Membrane</keyword>
<comment type="caution">
    <text evidence="2">The sequence shown here is derived from an EMBL/GenBank/DDBJ whole genome shotgun (WGS) entry which is preliminary data.</text>
</comment>